<proteinExistence type="predicted"/>
<accession>A0A9Q0H3V2</accession>
<feature type="compositionally biased region" description="Basic and acidic residues" evidence="1">
    <location>
        <begin position="127"/>
        <end position="150"/>
    </location>
</feature>
<evidence type="ECO:0000313" key="3">
    <source>
        <dbReference type="Proteomes" id="UP001141806"/>
    </source>
</evidence>
<evidence type="ECO:0000256" key="1">
    <source>
        <dbReference type="SAM" id="MobiDB-lite"/>
    </source>
</evidence>
<reference evidence="2" key="1">
    <citation type="journal article" date="2023" name="Plant J.">
        <title>The genome of the king protea, Protea cynaroides.</title>
        <authorList>
            <person name="Chang J."/>
            <person name="Duong T.A."/>
            <person name="Schoeman C."/>
            <person name="Ma X."/>
            <person name="Roodt D."/>
            <person name="Barker N."/>
            <person name="Li Z."/>
            <person name="Van de Peer Y."/>
            <person name="Mizrachi E."/>
        </authorList>
    </citation>
    <scope>NUCLEOTIDE SEQUENCE</scope>
    <source>
        <tissue evidence="2">Young leaves</tissue>
    </source>
</reference>
<dbReference type="AlphaFoldDB" id="A0A9Q0H3V2"/>
<comment type="caution">
    <text evidence="2">The sequence shown here is derived from an EMBL/GenBank/DDBJ whole genome shotgun (WGS) entry which is preliminary data.</text>
</comment>
<dbReference type="EMBL" id="JAMYWD010000010">
    <property type="protein sequence ID" value="KAJ4957595.1"/>
    <property type="molecule type" value="Genomic_DNA"/>
</dbReference>
<gene>
    <name evidence="2" type="ORF">NE237_024706</name>
</gene>
<evidence type="ECO:0000313" key="2">
    <source>
        <dbReference type="EMBL" id="KAJ4957595.1"/>
    </source>
</evidence>
<keyword evidence="3" id="KW-1185">Reference proteome</keyword>
<sequence length="158" mass="17048">MRLMPFLRSMPEISPSLLPMSRTRPRTLTLLIKSRSITDAAQVINDATQVDGATLVVYGVDGRNLTLACKLLSVGAARGAEVEEPKSDIPNATLAVDRTEDVFAELDETCCSKVDEIDEDGVVALENGKKEGDDATGEKLLRVSERRESGWSDGGVGR</sequence>
<name>A0A9Q0H3V2_9MAGN</name>
<feature type="region of interest" description="Disordered" evidence="1">
    <location>
        <begin position="125"/>
        <end position="158"/>
    </location>
</feature>
<dbReference type="Proteomes" id="UP001141806">
    <property type="component" value="Unassembled WGS sequence"/>
</dbReference>
<protein>
    <submittedName>
        <fullName evidence="2">Uncharacterized protein</fullName>
    </submittedName>
</protein>
<organism evidence="2 3">
    <name type="scientific">Protea cynaroides</name>
    <dbReference type="NCBI Taxonomy" id="273540"/>
    <lineage>
        <taxon>Eukaryota</taxon>
        <taxon>Viridiplantae</taxon>
        <taxon>Streptophyta</taxon>
        <taxon>Embryophyta</taxon>
        <taxon>Tracheophyta</taxon>
        <taxon>Spermatophyta</taxon>
        <taxon>Magnoliopsida</taxon>
        <taxon>Proteales</taxon>
        <taxon>Proteaceae</taxon>
        <taxon>Protea</taxon>
    </lineage>
</organism>